<dbReference type="GO" id="GO:0008017">
    <property type="term" value="F:microtubule binding"/>
    <property type="evidence" value="ECO:0007669"/>
    <property type="project" value="InterPro"/>
</dbReference>
<evidence type="ECO:0000313" key="11">
    <source>
        <dbReference type="EMBL" id="SSX25818.1"/>
    </source>
</evidence>
<comment type="similarity">
    <text evidence="3">Belongs to the nudE family.</text>
</comment>
<dbReference type="GO" id="GO:0047496">
    <property type="term" value="P:vesicle transport along microtubule"/>
    <property type="evidence" value="ECO:0007669"/>
    <property type="project" value="TreeGrafter"/>
</dbReference>
<dbReference type="GO" id="GO:0000776">
    <property type="term" value="C:kinetochore"/>
    <property type="evidence" value="ECO:0007669"/>
    <property type="project" value="TreeGrafter"/>
</dbReference>
<keyword evidence="6" id="KW-0175">Coiled coil</keyword>
<feature type="domain" description="NUDE" evidence="9">
    <location>
        <begin position="130"/>
        <end position="292"/>
    </location>
</feature>
<dbReference type="EMBL" id="UFQT01000618">
    <property type="protein sequence ID" value="SSX25818.1"/>
    <property type="molecule type" value="Genomic_DNA"/>
</dbReference>
<sequence>MEVPNFTSVAEELEFWKKKANLFLSEKNDIQKEFDDFMEGSQQLEAELETTIKQNEQQLSRLGQNVEQLKLENESLKKKLATCLNDLCEKENEVSNLQNDQQKMKKYVTQLEQKNDDLERTNRVVAESVNSFEQMLNQAYEKNALLESEVDEKEKLQIKLQRLMDEARDLKQELKVREKGGGGGTDDDDDPNTNNKEVPIVMNGGNVTTTATNSNELGFGKSQTQVATTSPTTDPNKNICTSISNGNAIASSTRVTAISIIYDLLRRIDRIESKLADWKKISAAATRQSGSTLETSSVQDLYQGAASSSPNKYYGSNN</sequence>
<dbReference type="OMA" id="EQTVNRR"/>
<dbReference type="VEuPathDB" id="VectorBase:CSON012771"/>
<evidence type="ECO:0000256" key="8">
    <source>
        <dbReference type="SAM" id="MobiDB-lite"/>
    </source>
</evidence>
<proteinExistence type="inferred from homology"/>
<dbReference type="GO" id="GO:0000132">
    <property type="term" value="P:establishment of mitotic spindle orientation"/>
    <property type="evidence" value="ECO:0007669"/>
    <property type="project" value="TreeGrafter"/>
</dbReference>
<keyword evidence="7" id="KW-0206">Cytoskeleton</keyword>
<keyword evidence="4" id="KW-0963">Cytoplasm</keyword>
<accession>A0A336MIG7</accession>
<evidence type="ECO:0000256" key="1">
    <source>
        <dbReference type="ARBA" id="ARBA00004186"/>
    </source>
</evidence>
<evidence type="ECO:0000256" key="7">
    <source>
        <dbReference type="ARBA" id="ARBA00023212"/>
    </source>
</evidence>
<dbReference type="AlphaFoldDB" id="A0A336MIG7"/>
<dbReference type="Pfam" id="PF04880">
    <property type="entry name" value="NUDE_C"/>
    <property type="match status" value="1"/>
</dbReference>
<organism evidence="11">
    <name type="scientific">Culicoides sonorensis</name>
    <name type="common">Biting midge</name>
    <dbReference type="NCBI Taxonomy" id="179676"/>
    <lineage>
        <taxon>Eukaryota</taxon>
        <taxon>Metazoa</taxon>
        <taxon>Ecdysozoa</taxon>
        <taxon>Arthropoda</taxon>
        <taxon>Hexapoda</taxon>
        <taxon>Insecta</taxon>
        <taxon>Pterygota</taxon>
        <taxon>Neoptera</taxon>
        <taxon>Endopterygota</taxon>
        <taxon>Diptera</taxon>
        <taxon>Nematocera</taxon>
        <taxon>Chironomoidea</taxon>
        <taxon>Ceratopogonidae</taxon>
        <taxon>Ceratopogoninae</taxon>
        <taxon>Culicoides</taxon>
        <taxon>Monoculicoides</taxon>
    </lineage>
</organism>
<reference evidence="10" key="1">
    <citation type="submission" date="2018-04" db="EMBL/GenBank/DDBJ databases">
        <authorList>
            <person name="Go L.Y."/>
            <person name="Mitchell J.A."/>
        </authorList>
    </citation>
    <scope>NUCLEOTIDE SEQUENCE</scope>
    <source>
        <tissue evidence="10">Whole organism</tissue>
    </source>
</reference>
<evidence type="ECO:0000256" key="2">
    <source>
        <dbReference type="ARBA" id="ARBA00004300"/>
    </source>
</evidence>
<dbReference type="Gene3D" id="6.10.250.1080">
    <property type="match status" value="1"/>
</dbReference>
<dbReference type="GO" id="GO:0005874">
    <property type="term" value="C:microtubule"/>
    <property type="evidence" value="ECO:0007669"/>
    <property type="project" value="UniProtKB-KW"/>
</dbReference>
<dbReference type="InterPro" id="IPR033494">
    <property type="entry name" value="NUDE"/>
</dbReference>
<dbReference type="GO" id="GO:0051642">
    <property type="term" value="P:centrosome localization"/>
    <property type="evidence" value="ECO:0007669"/>
    <property type="project" value="TreeGrafter"/>
</dbReference>
<reference evidence="11" key="2">
    <citation type="submission" date="2018-07" db="EMBL/GenBank/DDBJ databases">
        <authorList>
            <person name="Quirk P.G."/>
            <person name="Krulwich T.A."/>
        </authorList>
    </citation>
    <scope>NUCLEOTIDE SEQUENCE</scope>
</reference>
<evidence type="ECO:0000256" key="4">
    <source>
        <dbReference type="ARBA" id="ARBA00022490"/>
    </source>
</evidence>
<protein>
    <submittedName>
        <fullName evidence="11">CSON012771 protein</fullName>
    </submittedName>
</protein>
<dbReference type="GO" id="GO:0016477">
    <property type="term" value="P:cell migration"/>
    <property type="evidence" value="ECO:0007669"/>
    <property type="project" value="TreeGrafter"/>
</dbReference>
<name>A0A336MIG7_CULSO</name>
<feature type="compositionally biased region" description="Polar residues" evidence="8">
    <location>
        <begin position="205"/>
        <end position="238"/>
    </location>
</feature>
<dbReference type="GO" id="GO:0005813">
    <property type="term" value="C:centrosome"/>
    <property type="evidence" value="ECO:0007669"/>
    <property type="project" value="UniProtKB-SubCell"/>
</dbReference>
<evidence type="ECO:0000256" key="6">
    <source>
        <dbReference type="ARBA" id="ARBA00023054"/>
    </source>
</evidence>
<keyword evidence="5" id="KW-0493">Microtubule</keyword>
<feature type="region of interest" description="Disordered" evidence="8">
    <location>
        <begin position="175"/>
        <end position="238"/>
    </location>
</feature>
<evidence type="ECO:0000256" key="5">
    <source>
        <dbReference type="ARBA" id="ARBA00022701"/>
    </source>
</evidence>
<dbReference type="GO" id="GO:0005871">
    <property type="term" value="C:kinesin complex"/>
    <property type="evidence" value="ECO:0007669"/>
    <property type="project" value="TreeGrafter"/>
</dbReference>
<dbReference type="GO" id="GO:0007059">
    <property type="term" value="P:chromosome segregation"/>
    <property type="evidence" value="ECO:0007669"/>
    <property type="project" value="TreeGrafter"/>
</dbReference>
<dbReference type="EMBL" id="UFQS01000618">
    <property type="protein sequence ID" value="SSX05459.1"/>
    <property type="molecule type" value="Genomic_DNA"/>
</dbReference>
<dbReference type="InterPro" id="IPR006964">
    <property type="entry name" value="NUDE_dom"/>
</dbReference>
<dbReference type="PANTHER" id="PTHR10921:SF1">
    <property type="entry name" value="NUCLEAR DISTRIBUTION PROTEIN NUDE HOMOLOG"/>
    <property type="match status" value="1"/>
</dbReference>
<evidence type="ECO:0000313" key="10">
    <source>
        <dbReference type="EMBL" id="SSX05459.1"/>
    </source>
</evidence>
<evidence type="ECO:0000256" key="3">
    <source>
        <dbReference type="ARBA" id="ARBA00007429"/>
    </source>
</evidence>
<comment type="subcellular location">
    <subcellularLocation>
        <location evidence="2">Cytoplasm</location>
        <location evidence="2">Cytoskeleton</location>
        <location evidence="2">Microtubule organizing center</location>
        <location evidence="2">Centrosome</location>
    </subcellularLocation>
    <subcellularLocation>
        <location evidence="1">Cytoplasm</location>
        <location evidence="1">Cytoskeleton</location>
        <location evidence="1">Spindle</location>
    </subcellularLocation>
</comment>
<dbReference type="GO" id="GO:0007100">
    <property type="term" value="P:mitotic centrosome separation"/>
    <property type="evidence" value="ECO:0007669"/>
    <property type="project" value="TreeGrafter"/>
</dbReference>
<gene>
    <name evidence="11" type="primary">CSON012771</name>
</gene>
<dbReference type="GO" id="GO:0005819">
    <property type="term" value="C:spindle"/>
    <property type="evidence" value="ECO:0007669"/>
    <property type="project" value="UniProtKB-SubCell"/>
</dbReference>
<dbReference type="PANTHER" id="PTHR10921">
    <property type="entry name" value="NUCLEAR DISTRIBUTION PROTEIN NUDE HOMOLOG 1"/>
    <property type="match status" value="1"/>
</dbReference>
<evidence type="ECO:0000259" key="9">
    <source>
        <dbReference type="Pfam" id="PF04880"/>
    </source>
</evidence>
<dbReference type="GO" id="GO:0007020">
    <property type="term" value="P:microtubule nucleation"/>
    <property type="evidence" value="ECO:0007669"/>
    <property type="project" value="TreeGrafter"/>
</dbReference>